<dbReference type="OMA" id="TQQWVKK"/>
<accession>A0A3B4EN67</accession>
<feature type="domain" description="Chemokine interleukin-8-like" evidence="7">
    <location>
        <begin position="13"/>
        <end position="73"/>
    </location>
</feature>
<evidence type="ECO:0000259" key="7">
    <source>
        <dbReference type="SMART" id="SM00199"/>
    </source>
</evidence>
<dbReference type="GO" id="GO:0061844">
    <property type="term" value="P:antimicrobial humoral immune response mediated by antimicrobial peptide"/>
    <property type="evidence" value="ECO:0007669"/>
    <property type="project" value="TreeGrafter"/>
</dbReference>
<dbReference type="AlphaFoldDB" id="A0A3B4EN67"/>
<evidence type="ECO:0000256" key="5">
    <source>
        <dbReference type="ARBA" id="ARBA00023157"/>
    </source>
</evidence>
<dbReference type="STRING" id="42514.ENSPNAP00000037370"/>
<dbReference type="SUPFAM" id="SSF54117">
    <property type="entry name" value="Interleukin 8-like chemokines"/>
    <property type="match status" value="1"/>
</dbReference>
<dbReference type="PROSITE" id="PS00472">
    <property type="entry name" value="SMALL_CYTOKINES_CC"/>
    <property type="match status" value="1"/>
</dbReference>
<dbReference type="GO" id="GO:0048245">
    <property type="term" value="P:eosinophil chemotaxis"/>
    <property type="evidence" value="ECO:0007669"/>
    <property type="project" value="TreeGrafter"/>
</dbReference>
<proteinExistence type="inferred from homology"/>
<keyword evidence="5" id="KW-1015">Disulfide bond</keyword>
<dbReference type="PANTHER" id="PTHR12015:SF103">
    <property type="entry name" value="C-C MOTIF CHEMOKINE 4-RELATED"/>
    <property type="match status" value="1"/>
</dbReference>
<evidence type="ECO:0000256" key="3">
    <source>
        <dbReference type="ARBA" id="ARBA00022514"/>
    </source>
</evidence>
<dbReference type="GO" id="GO:0048020">
    <property type="term" value="F:CCR chemokine receptor binding"/>
    <property type="evidence" value="ECO:0007669"/>
    <property type="project" value="TreeGrafter"/>
</dbReference>
<dbReference type="InterPro" id="IPR001811">
    <property type="entry name" value="Chemokine_IL8-like_dom"/>
</dbReference>
<sequence length="92" mass="10271">HTASQMAKFTDVELLCCFKENYLTSALPQRRAMRFETTSPSCTDPGIIFHTVAQKQICANPSDKWVKRLMKFLQKQLKSAATESGSGDSTDP</sequence>
<dbReference type="InterPro" id="IPR039809">
    <property type="entry name" value="Chemokine_b/g/d"/>
</dbReference>
<dbReference type="GeneTree" id="ENSGT01120000277322"/>
<evidence type="ECO:0000256" key="1">
    <source>
        <dbReference type="ARBA" id="ARBA00010868"/>
    </source>
</evidence>
<dbReference type="GO" id="GO:0030335">
    <property type="term" value="P:positive regulation of cell migration"/>
    <property type="evidence" value="ECO:0007669"/>
    <property type="project" value="TreeGrafter"/>
</dbReference>
<reference evidence="8" key="3">
    <citation type="submission" date="2025-09" db="UniProtKB">
        <authorList>
            <consortium name="Ensembl"/>
        </authorList>
    </citation>
    <scope>IDENTIFICATION</scope>
</reference>
<dbReference type="InterPro" id="IPR036048">
    <property type="entry name" value="Interleukin_8-like_sf"/>
</dbReference>
<dbReference type="Proteomes" id="UP001501920">
    <property type="component" value="Chromosome 4"/>
</dbReference>
<evidence type="ECO:0000256" key="6">
    <source>
        <dbReference type="RuleBase" id="RU361150"/>
    </source>
</evidence>
<dbReference type="SMART" id="SM00199">
    <property type="entry name" value="SCY"/>
    <property type="match status" value="1"/>
</dbReference>
<name>A0A3B4EN67_PYGNA</name>
<dbReference type="GO" id="GO:0070098">
    <property type="term" value="P:chemokine-mediated signaling pathway"/>
    <property type="evidence" value="ECO:0007669"/>
    <property type="project" value="TreeGrafter"/>
</dbReference>
<dbReference type="Pfam" id="PF00048">
    <property type="entry name" value="IL8"/>
    <property type="match status" value="1"/>
</dbReference>
<reference evidence="8 9" key="1">
    <citation type="submission" date="2020-10" db="EMBL/GenBank/DDBJ databases">
        <title>Pygocentrus nattereri (red-bellied piranha) genome, fPygNat1, primary haplotype.</title>
        <authorList>
            <person name="Myers G."/>
            <person name="Meyer A."/>
            <person name="Karagic N."/>
            <person name="Pippel M."/>
            <person name="Winkler S."/>
            <person name="Tracey A."/>
            <person name="Wood J."/>
            <person name="Formenti G."/>
            <person name="Howe K."/>
            <person name="Fedrigo O."/>
            <person name="Jarvis E.D."/>
        </authorList>
    </citation>
    <scope>NUCLEOTIDE SEQUENCE [LARGE SCALE GENOMIC DNA]</scope>
</reference>
<protein>
    <recommendedName>
        <fullName evidence="6">C-C motif chemokine</fullName>
    </recommendedName>
</protein>
<dbReference type="GO" id="GO:0005615">
    <property type="term" value="C:extracellular space"/>
    <property type="evidence" value="ECO:0007669"/>
    <property type="project" value="UniProtKB-KW"/>
</dbReference>
<keyword evidence="4" id="KW-0732">Signal</keyword>
<keyword evidence="2 6" id="KW-0145">Chemotaxis</keyword>
<dbReference type="PANTHER" id="PTHR12015">
    <property type="entry name" value="SMALL INDUCIBLE CYTOKINE A"/>
    <property type="match status" value="1"/>
</dbReference>
<dbReference type="GO" id="GO:0008009">
    <property type="term" value="F:chemokine activity"/>
    <property type="evidence" value="ECO:0007669"/>
    <property type="project" value="InterPro"/>
</dbReference>
<comment type="similarity">
    <text evidence="1 6">Belongs to the intercrine beta (chemokine CC) family.</text>
</comment>
<dbReference type="CDD" id="cd00272">
    <property type="entry name" value="Chemokine_CC"/>
    <property type="match status" value="1"/>
</dbReference>
<keyword evidence="3 6" id="KW-0202">Cytokine</keyword>
<comment type="subcellular location">
    <subcellularLocation>
        <location evidence="6">Secreted</location>
    </subcellularLocation>
</comment>
<dbReference type="Gene3D" id="2.40.50.40">
    <property type="match status" value="1"/>
</dbReference>
<evidence type="ECO:0000256" key="4">
    <source>
        <dbReference type="ARBA" id="ARBA00022729"/>
    </source>
</evidence>
<dbReference type="OrthoDB" id="9447832at2759"/>
<dbReference type="InterPro" id="IPR000827">
    <property type="entry name" value="Chemokine_CC_CS"/>
</dbReference>
<keyword evidence="9" id="KW-1185">Reference proteome</keyword>
<evidence type="ECO:0000256" key="2">
    <source>
        <dbReference type="ARBA" id="ARBA00022500"/>
    </source>
</evidence>
<organism evidence="8 9">
    <name type="scientific">Pygocentrus nattereri</name>
    <name type="common">Red-bellied piranha</name>
    <dbReference type="NCBI Taxonomy" id="42514"/>
    <lineage>
        <taxon>Eukaryota</taxon>
        <taxon>Metazoa</taxon>
        <taxon>Chordata</taxon>
        <taxon>Craniata</taxon>
        <taxon>Vertebrata</taxon>
        <taxon>Euteleostomi</taxon>
        <taxon>Actinopterygii</taxon>
        <taxon>Neopterygii</taxon>
        <taxon>Teleostei</taxon>
        <taxon>Ostariophysi</taxon>
        <taxon>Characiformes</taxon>
        <taxon>Characoidei</taxon>
        <taxon>Pygocentrus</taxon>
    </lineage>
</organism>
<evidence type="ECO:0000313" key="8">
    <source>
        <dbReference type="Ensembl" id="ENSPNAP00000037370.2"/>
    </source>
</evidence>
<dbReference type="GO" id="GO:0006954">
    <property type="term" value="P:inflammatory response"/>
    <property type="evidence" value="ECO:0007669"/>
    <property type="project" value="TreeGrafter"/>
</dbReference>
<reference evidence="8" key="2">
    <citation type="submission" date="2025-08" db="UniProtKB">
        <authorList>
            <consortium name="Ensembl"/>
        </authorList>
    </citation>
    <scope>IDENTIFICATION</scope>
</reference>
<keyword evidence="6" id="KW-0964">Secreted</keyword>
<evidence type="ECO:0000313" key="9">
    <source>
        <dbReference type="Proteomes" id="UP001501920"/>
    </source>
</evidence>
<dbReference type="Ensembl" id="ENSPNAT00000033473.2">
    <property type="protein sequence ID" value="ENSPNAP00000037370.2"/>
    <property type="gene ID" value="ENSPNAG00000029029.2"/>
</dbReference>